<evidence type="ECO:0000313" key="3">
    <source>
        <dbReference type="Proteomes" id="UP000625247"/>
    </source>
</evidence>
<evidence type="ECO:0000313" key="2">
    <source>
        <dbReference type="EMBL" id="MBD8123701.1"/>
    </source>
</evidence>
<name>A0ABR9ACA9_9PSED</name>
<organism evidence="2 3">
    <name type="scientific">Pseudomonas lutea</name>
    <dbReference type="NCBI Taxonomy" id="243924"/>
    <lineage>
        <taxon>Bacteria</taxon>
        <taxon>Pseudomonadati</taxon>
        <taxon>Pseudomonadota</taxon>
        <taxon>Gammaproteobacteria</taxon>
        <taxon>Pseudomonadales</taxon>
        <taxon>Pseudomonadaceae</taxon>
        <taxon>Pseudomonas</taxon>
    </lineage>
</organism>
<feature type="compositionally biased region" description="Polar residues" evidence="1">
    <location>
        <begin position="69"/>
        <end position="78"/>
    </location>
</feature>
<reference evidence="2 3" key="1">
    <citation type="journal article" date="2020" name="FEMS Microbiol. Ecol.">
        <title>Temporal dynamics of bacterial communities during seed development and maturation.</title>
        <authorList>
            <person name="Chesneau G."/>
            <person name="Torres-Cortes G."/>
            <person name="Briand M."/>
            <person name="Darrasse A."/>
            <person name="Preveaux A."/>
            <person name="Marais C."/>
            <person name="Jacques M.A."/>
            <person name="Shade A."/>
            <person name="Barret M."/>
        </authorList>
    </citation>
    <scope>NUCLEOTIDE SEQUENCE [LARGE SCALE GENOMIC DNA]</scope>
    <source>
        <strain evidence="2 3">CFBP13723</strain>
    </source>
</reference>
<feature type="compositionally biased region" description="Gly residues" evidence="1">
    <location>
        <begin position="55"/>
        <end position="67"/>
    </location>
</feature>
<dbReference type="RefSeq" id="WP_191945571.1">
    <property type="nucleotide sequence ID" value="NZ_JACYNP010000011.1"/>
</dbReference>
<comment type="caution">
    <text evidence="2">The sequence shown here is derived from an EMBL/GenBank/DDBJ whole genome shotgun (WGS) entry which is preliminary data.</text>
</comment>
<keyword evidence="3" id="KW-1185">Reference proteome</keyword>
<sequence>MSLLAKTWVQPLNILRLQRRLREQAHSYSCGELAEINSDDDTLKSRAGRNVTVGAIGGYDGREGGGSVTAASPENEQV</sequence>
<feature type="region of interest" description="Disordered" evidence="1">
    <location>
        <begin position="55"/>
        <end position="78"/>
    </location>
</feature>
<dbReference type="Proteomes" id="UP000625247">
    <property type="component" value="Unassembled WGS sequence"/>
</dbReference>
<protein>
    <submittedName>
        <fullName evidence="2">Uncharacterized protein</fullName>
    </submittedName>
</protein>
<proteinExistence type="predicted"/>
<gene>
    <name evidence="2" type="ORF">IFT62_21065</name>
</gene>
<dbReference type="EMBL" id="JACYNP010000011">
    <property type="protein sequence ID" value="MBD8123701.1"/>
    <property type="molecule type" value="Genomic_DNA"/>
</dbReference>
<accession>A0ABR9ACA9</accession>
<evidence type="ECO:0000256" key="1">
    <source>
        <dbReference type="SAM" id="MobiDB-lite"/>
    </source>
</evidence>